<evidence type="ECO:0000256" key="2">
    <source>
        <dbReference type="ARBA" id="ARBA00022692"/>
    </source>
</evidence>
<feature type="transmembrane region" description="Helical" evidence="9">
    <location>
        <begin position="482"/>
        <end position="500"/>
    </location>
</feature>
<reference evidence="12" key="1">
    <citation type="submission" date="2016-09" db="EMBL/GenBank/DDBJ databases">
        <title>Genome sequences of viruses from moths from Washington state.</title>
        <authorList>
            <person name="Greninger A.L."/>
            <person name="Makhsous N."/>
            <person name="Jerome K.R."/>
            <person name="Droppers D."/>
        </authorList>
    </citation>
    <scope>NUCLEOTIDE SEQUENCE</scope>
    <source>
        <strain evidence="12">SP2</strain>
    </source>
</reference>
<protein>
    <submittedName>
        <fullName evidence="12">Glycoprotein</fullName>
    </submittedName>
</protein>
<keyword evidence="2 9" id="KW-0812">Transmembrane</keyword>
<dbReference type="Pfam" id="PF00974">
    <property type="entry name" value="Rhabdo_glycop_FD"/>
    <property type="match status" value="1"/>
</dbReference>
<evidence type="ECO:0000256" key="3">
    <source>
        <dbReference type="ARBA" id="ARBA00022729"/>
    </source>
</evidence>
<dbReference type="Pfam" id="PF24833">
    <property type="entry name" value="Rhabdo_glycop_CD"/>
    <property type="match status" value="1"/>
</dbReference>
<keyword evidence="3" id="KW-0732">Signal</keyword>
<sequence>MVSVRQMLFIFNLMDLTTAQQQAIPSILMPTAERLILTPVDPHYINCEPGLTHYELPGDDLIHFMAASPNPRLKTKEGHLCTKQRWTTICYEGFFGEVSETGSIEPMEISDNECLDSIILYKENRLKTPHYPLPACGWLKTNYNHQDFVIVVSHEVKIDLYNLEEIDPLFHDGRCNKTVCKTVYPNIKWISSKSDIPICDINRVSLFTLVVRKGGDPDQSMIRGQYIPQTTLTGACKSLKYCGVTGIRTRYGHFFKIASSDFVGQLAKTLEKLPICDPRVQVILNNNQIKQDDLELTEDLLIKAEKCEDVKDRLMDGESIKPRDLIYLSQSSPGPGYGFVLINNTYWITPVFYELMYNVSSICKSLDSCTVKYMKGPNVQGQWSPPHCGITPNTTDPDIIKCLWVNGLVITNRGIVQPRNNLFKAIWEQMYSEEYQIQWAEHIITRHLEDKYSTMKETDRPNYQSKTVGKWMSSIGHSIEAWIVRTVIIVTVISILYCVIRCWCLRPTIKQILPPVSYNSSTDRVQIHNSRQMQLRGTHWN</sequence>
<feature type="domain" description="Spike glycoprotein G central" evidence="11">
    <location>
        <begin position="276"/>
        <end position="394"/>
    </location>
</feature>
<dbReference type="EMBL" id="KX852387">
    <property type="protein sequence ID" value="AOX47523.1"/>
    <property type="molecule type" value="Genomic_RNA"/>
</dbReference>
<name>A0A2Z2CKI6_9RHAB</name>
<keyword evidence="6 9" id="KW-1133">Transmembrane helix</keyword>
<proteinExistence type="predicted"/>
<evidence type="ECO:0000256" key="4">
    <source>
        <dbReference type="ARBA" id="ARBA00022844"/>
    </source>
</evidence>
<keyword evidence="5" id="KW-0261">Viral envelope protein</keyword>
<evidence type="ECO:0000313" key="12">
    <source>
        <dbReference type="EMBL" id="AOX47523.1"/>
    </source>
</evidence>
<dbReference type="GO" id="GO:0055036">
    <property type="term" value="C:virion membrane"/>
    <property type="evidence" value="ECO:0007669"/>
    <property type="project" value="UniProtKB-SubCell"/>
</dbReference>
<dbReference type="InterPro" id="IPR055447">
    <property type="entry name" value="Rhabdo_glycop_CD"/>
</dbReference>
<dbReference type="InterPro" id="IPR001903">
    <property type="entry name" value="Rhabdo_glycop_FD"/>
</dbReference>
<evidence type="ECO:0000256" key="9">
    <source>
        <dbReference type="SAM" id="Phobius"/>
    </source>
</evidence>
<evidence type="ECO:0000256" key="1">
    <source>
        <dbReference type="ARBA" id="ARBA00004563"/>
    </source>
</evidence>
<dbReference type="Gene3D" id="2.30.29.130">
    <property type="match status" value="1"/>
</dbReference>
<organism evidence="12">
    <name type="scientific">Orgi virus</name>
    <dbReference type="NCBI Taxonomy" id="1911434"/>
    <lineage>
        <taxon>Viruses</taxon>
        <taxon>Riboviria</taxon>
        <taxon>Orthornavirae</taxon>
        <taxon>Negarnaviricota</taxon>
        <taxon>Haploviricotina</taxon>
        <taxon>Monjiviricetes</taxon>
        <taxon>Mononegavirales</taxon>
        <taxon>Rhabdoviridae</taxon>
        <taxon>Alpharhabdovirinae</taxon>
        <taxon>Alphapaprhavirus</taxon>
        <taxon>Alphapaprhavirus orgi</taxon>
    </lineage>
</organism>
<accession>A0A2Z2CKI6</accession>
<evidence type="ECO:0000256" key="7">
    <source>
        <dbReference type="ARBA" id="ARBA00023136"/>
    </source>
</evidence>
<evidence type="ECO:0000256" key="5">
    <source>
        <dbReference type="ARBA" id="ARBA00022879"/>
    </source>
</evidence>
<keyword evidence="8" id="KW-0325">Glycoprotein</keyword>
<comment type="subcellular location">
    <subcellularLocation>
        <location evidence="1">Virion membrane</location>
        <topology evidence="1">Single-pass type I membrane protein</topology>
    </subcellularLocation>
</comment>
<dbReference type="SUPFAM" id="SSF161008">
    <property type="entry name" value="Viral glycoprotein ectodomain-like"/>
    <property type="match status" value="1"/>
</dbReference>
<evidence type="ECO:0000259" key="11">
    <source>
        <dbReference type="Pfam" id="PF24833"/>
    </source>
</evidence>
<keyword evidence="7 9" id="KW-0472">Membrane</keyword>
<evidence type="ECO:0000256" key="8">
    <source>
        <dbReference type="ARBA" id="ARBA00023180"/>
    </source>
</evidence>
<evidence type="ECO:0000256" key="6">
    <source>
        <dbReference type="ARBA" id="ARBA00022989"/>
    </source>
</evidence>
<dbReference type="GO" id="GO:0019031">
    <property type="term" value="C:viral envelope"/>
    <property type="evidence" value="ECO:0007669"/>
    <property type="project" value="InterPro"/>
</dbReference>
<keyword evidence="4" id="KW-0946">Virion</keyword>
<feature type="domain" description="Spike glycoprotein fusion" evidence="10">
    <location>
        <begin position="77"/>
        <end position="175"/>
    </location>
</feature>
<evidence type="ECO:0000259" key="10">
    <source>
        <dbReference type="Pfam" id="PF00974"/>
    </source>
</evidence>